<feature type="domain" description="Signal transduction histidine kinase subgroup 3 dimerisation and phosphoacceptor" evidence="10">
    <location>
        <begin position="151"/>
        <end position="217"/>
    </location>
</feature>
<evidence type="ECO:0000256" key="6">
    <source>
        <dbReference type="ARBA" id="ARBA00022777"/>
    </source>
</evidence>
<evidence type="ECO:0000256" key="1">
    <source>
        <dbReference type="ARBA" id="ARBA00000085"/>
    </source>
</evidence>
<evidence type="ECO:0000256" key="3">
    <source>
        <dbReference type="ARBA" id="ARBA00022553"/>
    </source>
</evidence>
<dbReference type="PANTHER" id="PTHR24421">
    <property type="entry name" value="NITRATE/NITRITE SENSOR PROTEIN NARX-RELATED"/>
    <property type="match status" value="1"/>
</dbReference>
<dbReference type="Proteomes" id="UP000294257">
    <property type="component" value="Unassembled WGS sequence"/>
</dbReference>
<evidence type="ECO:0000259" key="10">
    <source>
        <dbReference type="Pfam" id="PF07730"/>
    </source>
</evidence>
<dbReference type="Gene3D" id="1.20.5.1930">
    <property type="match status" value="1"/>
</dbReference>
<dbReference type="Gene3D" id="3.30.565.10">
    <property type="entry name" value="Histidine kinase-like ATPase, C-terminal domain"/>
    <property type="match status" value="1"/>
</dbReference>
<dbReference type="GO" id="GO:0000155">
    <property type="term" value="F:phosphorelay sensor kinase activity"/>
    <property type="evidence" value="ECO:0007669"/>
    <property type="project" value="InterPro"/>
</dbReference>
<dbReference type="InterPro" id="IPR011712">
    <property type="entry name" value="Sig_transdc_His_kin_sub3_dim/P"/>
</dbReference>
<evidence type="ECO:0000256" key="2">
    <source>
        <dbReference type="ARBA" id="ARBA00012438"/>
    </source>
</evidence>
<keyword evidence="7" id="KW-0067">ATP-binding</keyword>
<dbReference type="InterPro" id="IPR036890">
    <property type="entry name" value="HATPase_C_sf"/>
</dbReference>
<evidence type="ECO:0000256" key="8">
    <source>
        <dbReference type="ARBA" id="ARBA00023012"/>
    </source>
</evidence>
<dbReference type="PANTHER" id="PTHR24421:SF10">
    <property type="entry name" value="NITRATE_NITRITE SENSOR PROTEIN NARQ"/>
    <property type="match status" value="1"/>
</dbReference>
<dbReference type="AlphaFoldDB" id="A0A4Q7L6N6"/>
<dbReference type="Pfam" id="PF02518">
    <property type="entry name" value="HATPase_c"/>
    <property type="match status" value="1"/>
</dbReference>
<dbReference type="Pfam" id="PF07730">
    <property type="entry name" value="HisKA_3"/>
    <property type="match status" value="1"/>
</dbReference>
<evidence type="ECO:0000256" key="4">
    <source>
        <dbReference type="ARBA" id="ARBA00022679"/>
    </source>
</evidence>
<keyword evidence="12" id="KW-1185">Reference proteome</keyword>
<dbReference type="InterPro" id="IPR050482">
    <property type="entry name" value="Sensor_HK_TwoCompSys"/>
</dbReference>
<evidence type="ECO:0000313" key="11">
    <source>
        <dbReference type="EMBL" id="RZS44530.1"/>
    </source>
</evidence>
<keyword evidence="5" id="KW-0547">Nucleotide-binding</keyword>
<keyword evidence="8" id="KW-0902">Two-component regulatory system</keyword>
<protein>
    <recommendedName>
        <fullName evidence="2">histidine kinase</fullName>
        <ecNumber evidence="2">2.7.13.3</ecNumber>
    </recommendedName>
</protein>
<dbReference type="GO" id="GO:0016020">
    <property type="term" value="C:membrane"/>
    <property type="evidence" value="ECO:0007669"/>
    <property type="project" value="InterPro"/>
</dbReference>
<name>A0A4Q7L6N6_9PSEU</name>
<keyword evidence="3" id="KW-0597">Phosphoprotein</keyword>
<keyword evidence="6 11" id="KW-0418">Kinase</keyword>
<evidence type="ECO:0000256" key="5">
    <source>
        <dbReference type="ARBA" id="ARBA00022741"/>
    </source>
</evidence>
<evidence type="ECO:0000259" key="9">
    <source>
        <dbReference type="Pfam" id="PF02518"/>
    </source>
</evidence>
<dbReference type="GO" id="GO:0046983">
    <property type="term" value="F:protein dimerization activity"/>
    <property type="evidence" value="ECO:0007669"/>
    <property type="project" value="InterPro"/>
</dbReference>
<dbReference type="EC" id="2.7.13.3" evidence="2"/>
<comment type="caution">
    <text evidence="11">The sequence shown here is derived from an EMBL/GenBank/DDBJ whole genome shotgun (WGS) entry which is preliminary data.</text>
</comment>
<dbReference type="InterPro" id="IPR003594">
    <property type="entry name" value="HATPase_dom"/>
</dbReference>
<comment type="catalytic activity">
    <reaction evidence="1">
        <text>ATP + protein L-histidine = ADP + protein N-phospho-L-histidine.</text>
        <dbReference type="EC" id="2.7.13.3"/>
    </reaction>
</comment>
<dbReference type="SUPFAM" id="SSF55874">
    <property type="entry name" value="ATPase domain of HSP90 chaperone/DNA topoisomerase II/histidine kinase"/>
    <property type="match status" value="1"/>
</dbReference>
<reference evidence="11 12" key="1">
    <citation type="submission" date="2019-02" db="EMBL/GenBank/DDBJ databases">
        <title>Genomic Encyclopedia of Type Strains, Phase IV (KMG-IV): sequencing the most valuable type-strain genomes for metagenomic binning, comparative biology and taxonomic classification.</title>
        <authorList>
            <person name="Goeker M."/>
        </authorList>
    </citation>
    <scope>NUCLEOTIDE SEQUENCE [LARGE SCALE GENOMIC DNA]</scope>
    <source>
        <strain evidence="11 12">DSM 101727</strain>
    </source>
</reference>
<gene>
    <name evidence="11" type="ORF">EV193_101406</name>
</gene>
<evidence type="ECO:0000313" key="12">
    <source>
        <dbReference type="Proteomes" id="UP000294257"/>
    </source>
</evidence>
<dbReference type="CDD" id="cd16917">
    <property type="entry name" value="HATPase_UhpB-NarQ-NarX-like"/>
    <property type="match status" value="1"/>
</dbReference>
<evidence type="ECO:0000256" key="7">
    <source>
        <dbReference type="ARBA" id="ARBA00022840"/>
    </source>
</evidence>
<proteinExistence type="predicted"/>
<keyword evidence="4" id="KW-0808">Transferase</keyword>
<dbReference type="GO" id="GO:0005524">
    <property type="term" value="F:ATP binding"/>
    <property type="evidence" value="ECO:0007669"/>
    <property type="project" value="UniProtKB-KW"/>
</dbReference>
<organism evidence="11 12">
    <name type="scientific">Herbihabitans rhizosphaerae</name>
    <dbReference type="NCBI Taxonomy" id="1872711"/>
    <lineage>
        <taxon>Bacteria</taxon>
        <taxon>Bacillati</taxon>
        <taxon>Actinomycetota</taxon>
        <taxon>Actinomycetes</taxon>
        <taxon>Pseudonocardiales</taxon>
        <taxon>Pseudonocardiaceae</taxon>
        <taxon>Herbihabitans</taxon>
    </lineage>
</organism>
<sequence>MCAAYLLVHNGSTVSTVDIAVMLTATVLIQAGAALPFTVACGQAGLLAVAEHAGTGSALGMKWVAGLALFEIAVRRWGAPTAVAAIALAAAYLSRFVDPTVPQDVTAGLFNITVMVGVPVLTGGYIRSVRHASAEADRRRALEIDSVKAAERTAIARELHDVVAHHLASITLRVGVARHVLHDADPRVREVMDDVHANAGRALTDLRQLVSALREPESGGHLFVEPEELPAVIEEVVQRSRRAGLTVEATIAPTVTDLDAMRGLTVLRLVQEGLTNAAKHAGPSATVRVIVGGGDDGTTVEITDRRDGGPPLSTVDGPGLGIAGMHERVALVGGSLDAGPTVDGWRLAAIIPGRS</sequence>
<feature type="domain" description="Histidine kinase/HSP90-like ATPase" evidence="9">
    <location>
        <begin position="266"/>
        <end position="339"/>
    </location>
</feature>
<dbReference type="EMBL" id="SGWQ01000001">
    <property type="protein sequence ID" value="RZS44530.1"/>
    <property type="molecule type" value="Genomic_DNA"/>
</dbReference>
<accession>A0A4Q7L6N6</accession>